<protein>
    <submittedName>
        <fullName evidence="6">LrgB family protein</fullName>
    </submittedName>
</protein>
<evidence type="ECO:0000256" key="2">
    <source>
        <dbReference type="ARBA" id="ARBA00022692"/>
    </source>
</evidence>
<dbReference type="PANTHER" id="PTHR30249">
    <property type="entry name" value="PUTATIVE SEROTONIN TRANSPORTER"/>
    <property type="match status" value="1"/>
</dbReference>
<feature type="transmembrane region" description="Helical" evidence="5">
    <location>
        <begin position="6"/>
        <end position="28"/>
    </location>
</feature>
<proteinExistence type="predicted"/>
<dbReference type="Pfam" id="PF04172">
    <property type="entry name" value="LrgB"/>
    <property type="match status" value="1"/>
</dbReference>
<evidence type="ECO:0000313" key="6">
    <source>
        <dbReference type="EMBL" id="MCM2680505.1"/>
    </source>
</evidence>
<dbReference type="PANTHER" id="PTHR30249:SF0">
    <property type="entry name" value="PLASTIDAL GLYCOLATE_GLYCERATE TRANSLOCATOR 1, CHLOROPLASTIC"/>
    <property type="match status" value="1"/>
</dbReference>
<dbReference type="RefSeq" id="WP_251261949.1">
    <property type="nucleotide sequence ID" value="NZ_JAMQGP010000006.1"/>
</dbReference>
<gene>
    <name evidence="6" type="ORF">NAF29_12630</name>
</gene>
<organism evidence="6 7">
    <name type="scientific">Echinimonas agarilytica</name>
    <dbReference type="NCBI Taxonomy" id="1215918"/>
    <lineage>
        <taxon>Bacteria</taxon>
        <taxon>Pseudomonadati</taxon>
        <taxon>Pseudomonadota</taxon>
        <taxon>Gammaproteobacteria</taxon>
        <taxon>Alteromonadales</taxon>
        <taxon>Echinimonadaceae</taxon>
        <taxon>Echinimonas</taxon>
    </lineage>
</organism>
<keyword evidence="2 5" id="KW-0812">Transmembrane</keyword>
<feature type="transmembrane region" description="Helical" evidence="5">
    <location>
        <begin position="95"/>
        <end position="120"/>
    </location>
</feature>
<comment type="subcellular location">
    <subcellularLocation>
        <location evidence="1">Membrane</location>
        <topology evidence="1">Multi-pass membrane protein</topology>
    </subcellularLocation>
</comment>
<feature type="transmembrane region" description="Helical" evidence="5">
    <location>
        <begin position="148"/>
        <end position="170"/>
    </location>
</feature>
<sequence length="237" mass="25024">MINSDAFIVSFAFASLTVMLFVSARWLYTTTRISLLNPVVVSIIVLAAGLLGSDIPYQTYEQGGHWIDWFLEPSVVALGYPLYQQLQEIKRDAVKLISVCAISSCVGILSMIGICALLGLGKDSLTSTAPKAVTTAIAMVISEEQGGIPALTALTVIYAGLLGSLVAIPLMNLTKIHTPKAQGIAMGSAAHALGTARIREEGHTHGAYSALALVLCAIFTALLTPILLPIALRLLGY</sequence>
<evidence type="ECO:0000313" key="7">
    <source>
        <dbReference type="Proteomes" id="UP001165393"/>
    </source>
</evidence>
<comment type="caution">
    <text evidence="6">The sequence shown here is derived from an EMBL/GenBank/DDBJ whole genome shotgun (WGS) entry which is preliminary data.</text>
</comment>
<evidence type="ECO:0000256" key="4">
    <source>
        <dbReference type="ARBA" id="ARBA00023136"/>
    </source>
</evidence>
<keyword evidence="3 5" id="KW-1133">Transmembrane helix</keyword>
<dbReference type="EMBL" id="JAMQGP010000006">
    <property type="protein sequence ID" value="MCM2680505.1"/>
    <property type="molecule type" value="Genomic_DNA"/>
</dbReference>
<evidence type="ECO:0000256" key="5">
    <source>
        <dbReference type="SAM" id="Phobius"/>
    </source>
</evidence>
<evidence type="ECO:0000256" key="1">
    <source>
        <dbReference type="ARBA" id="ARBA00004141"/>
    </source>
</evidence>
<reference evidence="6 7" key="1">
    <citation type="journal article" date="2013" name="Antonie Van Leeuwenhoek">
        <title>Echinimonas agarilytica gen. nov., sp. nov., a new gammaproteobacterium isolated from the sea urchin Strongylocentrotus intermedius.</title>
        <authorList>
            <person name="Nedashkovskaya O.I."/>
            <person name="Stenkova A.M."/>
            <person name="Zhukova N.V."/>
            <person name="Van Trappen S."/>
            <person name="Lee J.S."/>
            <person name="Kim S.B."/>
        </authorList>
    </citation>
    <scope>NUCLEOTIDE SEQUENCE [LARGE SCALE GENOMIC DNA]</scope>
    <source>
        <strain evidence="6 7">KMM 6351</strain>
    </source>
</reference>
<dbReference type="GO" id="GO:0016020">
    <property type="term" value="C:membrane"/>
    <property type="evidence" value="ECO:0007669"/>
    <property type="project" value="UniProtKB-SubCell"/>
</dbReference>
<dbReference type="AlphaFoldDB" id="A0AA41W7C4"/>
<feature type="transmembrane region" description="Helical" evidence="5">
    <location>
        <begin position="35"/>
        <end position="53"/>
    </location>
</feature>
<keyword evidence="7" id="KW-1185">Reference proteome</keyword>
<feature type="transmembrane region" description="Helical" evidence="5">
    <location>
        <begin position="207"/>
        <end position="232"/>
    </location>
</feature>
<dbReference type="InterPro" id="IPR007300">
    <property type="entry name" value="CidB/LrgB"/>
</dbReference>
<accession>A0AA41W7C4</accession>
<keyword evidence="4 5" id="KW-0472">Membrane</keyword>
<dbReference type="Proteomes" id="UP001165393">
    <property type="component" value="Unassembled WGS sequence"/>
</dbReference>
<name>A0AA41W7C4_9GAMM</name>
<evidence type="ECO:0000256" key="3">
    <source>
        <dbReference type="ARBA" id="ARBA00022989"/>
    </source>
</evidence>